<reference evidence="2 3" key="1">
    <citation type="submission" date="2013-04" db="EMBL/GenBank/DDBJ databases">
        <title>Gluconobacter oxydans NBRC 3293 whole genome sequence.</title>
        <authorList>
            <person name="Matsutani M."/>
            <person name="Yakushi T."/>
            <person name="Matsushita K."/>
        </authorList>
    </citation>
    <scope>NUCLEOTIDE SEQUENCE [LARGE SCALE GENOMIC DNA]</scope>
    <source>
        <strain evidence="2 3">NBRC 3293</strain>
    </source>
</reference>
<dbReference type="AlphaFoldDB" id="A0A829X5I4"/>
<protein>
    <submittedName>
        <fullName evidence="2">Uncharacterized protein</fullName>
    </submittedName>
</protein>
<name>A0A829X5I4_GLUOY</name>
<sequence>MHDDVLGSGGLDGLRLGCGLLDRWFGRSRGIGGTRDRKTDRCADQDGKKAAVSRTRNGRRGRFPGRGAVWSDRRWGRKGRGLSVCHDERLLACKQ</sequence>
<comment type="caution">
    <text evidence="2">The sequence shown here is derived from an EMBL/GenBank/DDBJ whole genome shotgun (WGS) entry which is preliminary data.</text>
</comment>
<dbReference type="Proteomes" id="UP000484858">
    <property type="component" value="Unassembled WGS sequence"/>
</dbReference>
<accession>A0A829X5I4</accession>
<dbReference type="EMBL" id="BARJ01000007">
    <property type="protein sequence ID" value="GEM16889.1"/>
    <property type="molecule type" value="Genomic_DNA"/>
</dbReference>
<evidence type="ECO:0000313" key="3">
    <source>
        <dbReference type="Proteomes" id="UP000484858"/>
    </source>
</evidence>
<feature type="compositionally biased region" description="Basic and acidic residues" evidence="1">
    <location>
        <begin position="34"/>
        <end position="49"/>
    </location>
</feature>
<proteinExistence type="predicted"/>
<gene>
    <name evidence="2" type="ORF">NBRC3293_1385</name>
</gene>
<evidence type="ECO:0000256" key="1">
    <source>
        <dbReference type="SAM" id="MobiDB-lite"/>
    </source>
</evidence>
<feature type="region of interest" description="Disordered" evidence="1">
    <location>
        <begin position="31"/>
        <end position="64"/>
    </location>
</feature>
<organism evidence="2 3">
    <name type="scientific">Gluconobacter oxydans NBRC 3293</name>
    <dbReference type="NCBI Taxonomy" id="1315969"/>
    <lineage>
        <taxon>Bacteria</taxon>
        <taxon>Pseudomonadati</taxon>
        <taxon>Pseudomonadota</taxon>
        <taxon>Alphaproteobacteria</taxon>
        <taxon>Acetobacterales</taxon>
        <taxon>Acetobacteraceae</taxon>
        <taxon>Gluconobacter</taxon>
    </lineage>
</organism>
<evidence type="ECO:0000313" key="2">
    <source>
        <dbReference type="EMBL" id="GEM16889.1"/>
    </source>
</evidence>